<evidence type="ECO:0000313" key="13">
    <source>
        <dbReference type="Proteomes" id="UP001306950"/>
    </source>
</evidence>
<organism evidence="12 13">
    <name type="scientific">Paenibacillus haidiansis</name>
    <dbReference type="NCBI Taxonomy" id="1574488"/>
    <lineage>
        <taxon>Bacteria</taxon>
        <taxon>Bacillati</taxon>
        <taxon>Bacillota</taxon>
        <taxon>Bacilli</taxon>
        <taxon>Bacillales</taxon>
        <taxon>Paenibacillaceae</taxon>
        <taxon>Paenibacillus</taxon>
    </lineage>
</organism>
<evidence type="ECO:0000256" key="4">
    <source>
        <dbReference type="ARBA" id="ARBA00016244"/>
    </source>
</evidence>
<protein>
    <recommendedName>
        <fullName evidence="4 7">Flagellar hook-associated protein 1</fullName>
        <shortName evidence="7">HAP1</shortName>
    </recommendedName>
</protein>
<proteinExistence type="inferred from homology"/>
<keyword evidence="12" id="KW-0969">Cilium</keyword>
<dbReference type="Pfam" id="PF06429">
    <property type="entry name" value="Flg_bbr_C"/>
    <property type="match status" value="1"/>
</dbReference>
<evidence type="ECO:0000256" key="2">
    <source>
        <dbReference type="ARBA" id="ARBA00004613"/>
    </source>
</evidence>
<dbReference type="Pfam" id="PF00460">
    <property type="entry name" value="Flg_bb_rod"/>
    <property type="match status" value="1"/>
</dbReference>
<keyword evidence="6 7" id="KW-0975">Bacterial flagellum</keyword>
<keyword evidence="8" id="KW-0175">Coiled coil</keyword>
<accession>A0ABU7VWD9</accession>
<keyword evidence="13" id="KW-1185">Reference proteome</keyword>
<dbReference type="PRINTS" id="PR01005">
    <property type="entry name" value="FLGHOOKAP1"/>
</dbReference>
<dbReference type="PANTHER" id="PTHR30033:SF1">
    <property type="entry name" value="FLAGELLAR HOOK-ASSOCIATED PROTEIN 1"/>
    <property type="match status" value="1"/>
</dbReference>
<evidence type="ECO:0000259" key="9">
    <source>
        <dbReference type="Pfam" id="PF00460"/>
    </source>
</evidence>
<feature type="domain" description="Flagellar hook-associated protein FlgK helical" evidence="11">
    <location>
        <begin position="102"/>
        <end position="296"/>
    </location>
</feature>
<evidence type="ECO:0000256" key="6">
    <source>
        <dbReference type="ARBA" id="ARBA00023143"/>
    </source>
</evidence>
<keyword evidence="12" id="KW-0282">Flagellum</keyword>
<dbReference type="Proteomes" id="UP001306950">
    <property type="component" value="Unassembled WGS sequence"/>
</dbReference>
<dbReference type="InterPro" id="IPR010930">
    <property type="entry name" value="Flg_bb/hook_C_dom"/>
</dbReference>
<dbReference type="InterPro" id="IPR053927">
    <property type="entry name" value="FlgK_helical"/>
</dbReference>
<name>A0ABU7VWD9_9BACL</name>
<dbReference type="Pfam" id="PF22638">
    <property type="entry name" value="FlgK_D1"/>
    <property type="match status" value="1"/>
</dbReference>
<dbReference type="PANTHER" id="PTHR30033">
    <property type="entry name" value="FLAGELLAR HOOK-ASSOCIATED PROTEIN 1"/>
    <property type="match status" value="1"/>
</dbReference>
<comment type="caution">
    <text evidence="12">The sequence shown here is derived from an EMBL/GenBank/DDBJ whole genome shotgun (WGS) entry which is preliminary data.</text>
</comment>
<dbReference type="EMBL" id="JAZHPZ010000012">
    <property type="protein sequence ID" value="MEF2968075.1"/>
    <property type="molecule type" value="Genomic_DNA"/>
</dbReference>
<gene>
    <name evidence="7 12" type="primary">flgK</name>
    <name evidence="12" type="ORF">V3851_19785</name>
</gene>
<dbReference type="InterPro" id="IPR002371">
    <property type="entry name" value="FlgK"/>
</dbReference>
<comment type="subcellular location">
    <subcellularLocation>
        <location evidence="1 7">Bacterial flagellum</location>
    </subcellularLocation>
    <subcellularLocation>
        <location evidence="2 7">Secreted</location>
    </subcellularLocation>
</comment>
<dbReference type="NCBIfam" id="TIGR02492">
    <property type="entry name" value="flgK_ends"/>
    <property type="match status" value="1"/>
</dbReference>
<evidence type="ECO:0000256" key="8">
    <source>
        <dbReference type="SAM" id="Coils"/>
    </source>
</evidence>
<dbReference type="SUPFAM" id="SSF64518">
    <property type="entry name" value="Phase 1 flagellin"/>
    <property type="match status" value="1"/>
</dbReference>
<evidence type="ECO:0000259" key="10">
    <source>
        <dbReference type="Pfam" id="PF06429"/>
    </source>
</evidence>
<evidence type="ECO:0000256" key="7">
    <source>
        <dbReference type="RuleBase" id="RU362065"/>
    </source>
</evidence>
<feature type="domain" description="Flagellar basal-body/hook protein C-terminal" evidence="10">
    <location>
        <begin position="472"/>
        <end position="510"/>
    </location>
</feature>
<sequence>MASTFHSIETAKRSLFTQTAALNTTGHNIANANTDGYSRQTVKMSAARPLEAYGVSRSVTAGQLGTGVEFNSIERIREQFLDEQFRNENKALGAWNIQYDTLDKLQTIINEPSDTGISSLVNKFWSAWSDLSKDPENITNRKIVKETALALTDALNHTAKQLNDLNSDLTTNIAVNASDMNSMLSSIADLNRQIARIEGLGDNANDLRDQRDLLTDQLSSLVNIEVTELPDGYQITMGGQLLVTGETTTAVTADLLQNAYSAGNLNSGEIYGMIYSRDNYVKSYQTQLDTFANALVNGDITVTIPAGTILPEGTELNGQRYEGDSRTLATDLTVTIKGINALHKLGYNANDGTPVAGGDFFTAKDGGTTITAGNITLSQAIIDDPSLIATSLRTTGAGTSETVVKGNNGLALLMADLKDVKFSFGNQTATSTIDDYFKAIVGQVGVQANEAKRQADNALILTDQVNAKRQSVSGVSLDEEMSNMIMFQHAYSAAARFMTTFDEMLDKLINGTGMVGR</sequence>
<comment type="similarity">
    <text evidence="3 7">Belongs to the flagella basal body rod proteins family.</text>
</comment>
<evidence type="ECO:0000256" key="5">
    <source>
        <dbReference type="ARBA" id="ARBA00022525"/>
    </source>
</evidence>
<dbReference type="RefSeq" id="WP_331848289.1">
    <property type="nucleotide sequence ID" value="NZ_JAZHPZ010000012.1"/>
</dbReference>
<reference evidence="12 13" key="1">
    <citation type="submission" date="2024-02" db="EMBL/GenBank/DDBJ databases">
        <title>A nitrogen-fixing paenibacillus bacterium.</title>
        <authorList>
            <person name="Zhang W.L."/>
            <person name="Chen S.F."/>
        </authorList>
    </citation>
    <scope>NUCLEOTIDE SEQUENCE [LARGE SCALE GENOMIC DNA]</scope>
    <source>
        <strain evidence="12 13">M1</strain>
    </source>
</reference>
<dbReference type="InterPro" id="IPR001444">
    <property type="entry name" value="Flag_bb_rod_N"/>
</dbReference>
<evidence type="ECO:0000256" key="1">
    <source>
        <dbReference type="ARBA" id="ARBA00004365"/>
    </source>
</evidence>
<evidence type="ECO:0000259" key="11">
    <source>
        <dbReference type="Pfam" id="PF22638"/>
    </source>
</evidence>
<evidence type="ECO:0000256" key="3">
    <source>
        <dbReference type="ARBA" id="ARBA00009677"/>
    </source>
</evidence>
<keyword evidence="12" id="KW-0966">Cell projection</keyword>
<feature type="coiled-coil region" evidence="8">
    <location>
        <begin position="190"/>
        <end position="217"/>
    </location>
</feature>
<evidence type="ECO:0000313" key="12">
    <source>
        <dbReference type="EMBL" id="MEF2968075.1"/>
    </source>
</evidence>
<feature type="domain" description="Flagellar basal body rod protein N-terminal" evidence="9">
    <location>
        <begin position="9"/>
        <end position="37"/>
    </location>
</feature>
<keyword evidence="5 7" id="KW-0964">Secreted</keyword>